<dbReference type="EMBL" id="JBHTJZ010000028">
    <property type="protein sequence ID" value="MFD0960997.1"/>
    <property type="molecule type" value="Genomic_DNA"/>
</dbReference>
<feature type="domain" description="Penicillin-binding protein transpeptidase" evidence="5">
    <location>
        <begin position="284"/>
        <end position="605"/>
    </location>
</feature>
<reference evidence="8" key="1">
    <citation type="journal article" date="2019" name="Int. J. Syst. Evol. Microbiol.">
        <title>The Global Catalogue of Microorganisms (GCM) 10K type strain sequencing project: providing services to taxonomists for standard genome sequencing and annotation.</title>
        <authorList>
            <consortium name="The Broad Institute Genomics Platform"/>
            <consortium name="The Broad Institute Genome Sequencing Center for Infectious Disease"/>
            <person name="Wu L."/>
            <person name="Ma J."/>
        </authorList>
    </citation>
    <scope>NUCLEOTIDE SEQUENCE [LARGE SCALE GENOMIC DNA]</scope>
    <source>
        <strain evidence="8">CCUG 59129</strain>
    </source>
</reference>
<dbReference type="PROSITE" id="PS51257">
    <property type="entry name" value="PROKAR_LIPOPROTEIN"/>
    <property type="match status" value="1"/>
</dbReference>
<evidence type="ECO:0000259" key="6">
    <source>
        <dbReference type="Pfam" id="PF03717"/>
    </source>
</evidence>
<evidence type="ECO:0000256" key="1">
    <source>
        <dbReference type="ARBA" id="ARBA00004370"/>
    </source>
</evidence>
<evidence type="ECO:0000313" key="8">
    <source>
        <dbReference type="Proteomes" id="UP001596989"/>
    </source>
</evidence>
<dbReference type="InterPro" id="IPR036138">
    <property type="entry name" value="PBP_dimer_sf"/>
</dbReference>
<dbReference type="Gene3D" id="3.40.710.10">
    <property type="entry name" value="DD-peptidase/beta-lactamase superfamily"/>
    <property type="match status" value="1"/>
</dbReference>
<accession>A0ABW3HUC4</accession>
<dbReference type="PANTHER" id="PTHR30627">
    <property type="entry name" value="PEPTIDOGLYCAN D,D-TRANSPEPTIDASE"/>
    <property type="match status" value="1"/>
</dbReference>
<dbReference type="RefSeq" id="WP_377566130.1">
    <property type="nucleotide sequence ID" value="NZ_JBHTJZ010000028.1"/>
</dbReference>
<gene>
    <name evidence="7" type="ORF">ACFQ2I_16540</name>
</gene>
<sequence length="625" mass="68943">MDHGKRINRINRILAIAILFSLTLLGCLGRLAWLQLAPGGNMARPVNVPAKDGWKRYAVTQRQRQLVLDTGRGDFLDRYGNPITGETYDALAFFPVFPSIEGNRTALRQLAEVLHTEEGVIARFWEGLHEPKFWPRTGSDKPMQLQQEQADAIKRLRLDGVKVLAYRNRYRSEFAAKHFIGFTSQHPEWVALRFQKELASGKHHLTEQVGGTGLEKSLDSYLHGIGPLSISYFMDGRNKPLSGLDMRLIAPRNPYYPLQVVTTIDLELQNKLEAYALHSGLKEGAIVVLDAVSGDVTAMVSLPELYPDRFSTSDGSEWINYALKAVEPGSIFKLVTAAAALEAVVAEREEHFHCSGEYGKYGLSCWKKGGHGDITMKEGLAQSCNIVFATLAERLKPAQLERTAASLGVVGQVGWYSDKRGDQAAARQLRLLEEEEPGRIFQSSGAQYTPDGGVMAQTGIGQRDVRISPLQAANLIVTLLNGGKVREPRLVSEIRYANGQSMVGFPRHAVKGKGRIGAETASWLIRRMEEVVDRGTGMSIRSGHWKVAGKSGTAETTKGGAARNHQWFAGFGPVESPRYAVAVLAAYRAPGSSHLATRMFREVMDIAASLETTSRSYVTDRTTRH</sequence>
<evidence type="ECO:0000259" key="5">
    <source>
        <dbReference type="Pfam" id="PF00905"/>
    </source>
</evidence>
<evidence type="ECO:0000256" key="2">
    <source>
        <dbReference type="ARBA" id="ARBA00007171"/>
    </source>
</evidence>
<dbReference type="Proteomes" id="UP001596989">
    <property type="component" value="Unassembled WGS sequence"/>
</dbReference>
<keyword evidence="4" id="KW-0812">Transmembrane</keyword>
<dbReference type="PANTHER" id="PTHR30627:SF24">
    <property type="entry name" value="PENICILLIN-BINDING PROTEIN 4B"/>
    <property type="match status" value="1"/>
</dbReference>
<dbReference type="Pfam" id="PF03717">
    <property type="entry name" value="PBP_dimer"/>
    <property type="match status" value="1"/>
</dbReference>
<evidence type="ECO:0000256" key="4">
    <source>
        <dbReference type="SAM" id="Phobius"/>
    </source>
</evidence>
<keyword evidence="4" id="KW-1133">Transmembrane helix</keyword>
<comment type="caution">
    <text evidence="7">The sequence shown here is derived from an EMBL/GenBank/DDBJ whole genome shotgun (WGS) entry which is preliminary data.</text>
</comment>
<keyword evidence="8" id="KW-1185">Reference proteome</keyword>
<dbReference type="Gene3D" id="3.90.1310.10">
    <property type="entry name" value="Penicillin-binding protein 2a (Domain 2)"/>
    <property type="match status" value="1"/>
</dbReference>
<feature type="transmembrane region" description="Helical" evidence="4">
    <location>
        <begin position="12"/>
        <end position="33"/>
    </location>
</feature>
<dbReference type="InterPro" id="IPR050515">
    <property type="entry name" value="Beta-lactam/transpept"/>
</dbReference>
<dbReference type="InterPro" id="IPR005311">
    <property type="entry name" value="PBP_dimer"/>
</dbReference>
<evidence type="ECO:0000256" key="3">
    <source>
        <dbReference type="ARBA" id="ARBA00023136"/>
    </source>
</evidence>
<evidence type="ECO:0000313" key="7">
    <source>
        <dbReference type="EMBL" id="MFD0960997.1"/>
    </source>
</evidence>
<dbReference type="InterPro" id="IPR012338">
    <property type="entry name" value="Beta-lactam/transpept-like"/>
</dbReference>
<organism evidence="7 8">
    <name type="scientific">Paenibacillus chungangensis</name>
    <dbReference type="NCBI Taxonomy" id="696535"/>
    <lineage>
        <taxon>Bacteria</taxon>
        <taxon>Bacillati</taxon>
        <taxon>Bacillota</taxon>
        <taxon>Bacilli</taxon>
        <taxon>Bacillales</taxon>
        <taxon>Paenibacillaceae</taxon>
        <taxon>Paenibacillus</taxon>
    </lineage>
</organism>
<dbReference type="SUPFAM" id="SSF56519">
    <property type="entry name" value="Penicillin binding protein dimerisation domain"/>
    <property type="match status" value="1"/>
</dbReference>
<comment type="similarity">
    <text evidence="2">Belongs to the transpeptidase family.</text>
</comment>
<comment type="subcellular location">
    <subcellularLocation>
        <location evidence="1">Membrane</location>
    </subcellularLocation>
</comment>
<keyword evidence="3 4" id="KW-0472">Membrane</keyword>
<name>A0ABW3HUC4_9BACL</name>
<dbReference type="InterPro" id="IPR001460">
    <property type="entry name" value="PCN-bd_Tpept"/>
</dbReference>
<proteinExistence type="inferred from homology"/>
<protein>
    <submittedName>
        <fullName evidence="7">Peptidoglycan D,D-transpeptidase FtsI family protein</fullName>
    </submittedName>
</protein>
<dbReference type="SUPFAM" id="SSF56601">
    <property type="entry name" value="beta-lactamase/transpeptidase-like"/>
    <property type="match status" value="1"/>
</dbReference>
<dbReference type="Pfam" id="PF00905">
    <property type="entry name" value="Transpeptidase"/>
    <property type="match status" value="1"/>
</dbReference>
<feature type="domain" description="Penicillin-binding protein dimerisation" evidence="6">
    <location>
        <begin position="71"/>
        <end position="225"/>
    </location>
</feature>